<comment type="caution">
    <text evidence="2">The sequence shown here is derived from an EMBL/GenBank/DDBJ whole genome shotgun (WGS) entry which is preliminary data.</text>
</comment>
<dbReference type="EMBL" id="JBHSJB010000027">
    <property type="protein sequence ID" value="MFC5057287.1"/>
    <property type="molecule type" value="Genomic_DNA"/>
</dbReference>
<feature type="transmembrane region" description="Helical" evidence="1">
    <location>
        <begin position="38"/>
        <end position="59"/>
    </location>
</feature>
<keyword evidence="1" id="KW-0472">Membrane</keyword>
<sequence>MGRGSNLFWRLLSAAFMLTGPVIAAFGYREAGDESVQFYVGIVLSLLLMPVGIGAWRAVTRARKRLLRLDAVGLPAIGEVLTARNDGGEVTKVILTVRISGPDVPSFRATLTTEPGPNTKPGGRLTVLVDPDDGAFLVRDFEDANFISELPDNS</sequence>
<dbReference type="RefSeq" id="WP_344037180.1">
    <property type="nucleotide sequence ID" value="NZ_BAAAKE010000006.1"/>
</dbReference>
<evidence type="ECO:0000313" key="3">
    <source>
        <dbReference type="Proteomes" id="UP001595833"/>
    </source>
</evidence>
<keyword evidence="1" id="KW-0812">Transmembrane</keyword>
<dbReference type="Proteomes" id="UP001595833">
    <property type="component" value="Unassembled WGS sequence"/>
</dbReference>
<organism evidence="2 3">
    <name type="scientific">Saccharothrix xinjiangensis</name>
    <dbReference type="NCBI Taxonomy" id="204798"/>
    <lineage>
        <taxon>Bacteria</taxon>
        <taxon>Bacillati</taxon>
        <taxon>Actinomycetota</taxon>
        <taxon>Actinomycetes</taxon>
        <taxon>Pseudonocardiales</taxon>
        <taxon>Pseudonocardiaceae</taxon>
        <taxon>Saccharothrix</taxon>
    </lineage>
</organism>
<keyword evidence="3" id="KW-1185">Reference proteome</keyword>
<name>A0ABV9Y6V2_9PSEU</name>
<proteinExistence type="predicted"/>
<feature type="transmembrane region" description="Helical" evidence="1">
    <location>
        <begin position="7"/>
        <end position="26"/>
    </location>
</feature>
<evidence type="ECO:0000313" key="2">
    <source>
        <dbReference type="EMBL" id="MFC5057287.1"/>
    </source>
</evidence>
<gene>
    <name evidence="2" type="ORF">ACFPFM_26520</name>
</gene>
<accession>A0ABV9Y6V2</accession>
<keyword evidence="1" id="KW-1133">Transmembrane helix</keyword>
<evidence type="ECO:0000256" key="1">
    <source>
        <dbReference type="SAM" id="Phobius"/>
    </source>
</evidence>
<protein>
    <submittedName>
        <fullName evidence="2">Uncharacterized protein</fullName>
    </submittedName>
</protein>
<reference evidence="3" key="1">
    <citation type="journal article" date="2019" name="Int. J. Syst. Evol. Microbiol.">
        <title>The Global Catalogue of Microorganisms (GCM) 10K type strain sequencing project: providing services to taxonomists for standard genome sequencing and annotation.</title>
        <authorList>
            <consortium name="The Broad Institute Genomics Platform"/>
            <consortium name="The Broad Institute Genome Sequencing Center for Infectious Disease"/>
            <person name="Wu L."/>
            <person name="Ma J."/>
        </authorList>
    </citation>
    <scope>NUCLEOTIDE SEQUENCE [LARGE SCALE GENOMIC DNA]</scope>
    <source>
        <strain evidence="3">KCTC 12848</strain>
    </source>
</reference>